<dbReference type="InterPro" id="IPR033524">
    <property type="entry name" value="Glu/Leu/Phe/Val_DH_AS"/>
</dbReference>
<feature type="binding site" evidence="6">
    <location>
        <position position="262"/>
    </location>
    <ligand>
        <name>NAD(+)</name>
        <dbReference type="ChEBI" id="CHEBI:57540"/>
    </ligand>
</feature>
<dbReference type="PROSITE" id="PS00074">
    <property type="entry name" value="GLFV_DEHYDROGENASE"/>
    <property type="match status" value="1"/>
</dbReference>
<dbReference type="InterPro" id="IPR006096">
    <property type="entry name" value="Glu/Leu/Phe/Val/Trp_DH_C"/>
</dbReference>
<evidence type="ECO:0000256" key="1">
    <source>
        <dbReference type="ARBA" id="ARBA00006382"/>
    </source>
</evidence>
<evidence type="ECO:0000256" key="4">
    <source>
        <dbReference type="PIRNR" id="PIRNR000185"/>
    </source>
</evidence>
<dbReference type="InterPro" id="IPR014362">
    <property type="entry name" value="Glu_DH"/>
</dbReference>
<keyword evidence="6" id="KW-0520">NAD</keyword>
<dbReference type="Pfam" id="PF02812">
    <property type="entry name" value="ELFV_dehydrog_N"/>
    <property type="match status" value="1"/>
</dbReference>
<dbReference type="Gene3D" id="3.40.50.720">
    <property type="entry name" value="NAD(P)-binding Rossmann-like Domain"/>
    <property type="match status" value="1"/>
</dbReference>
<keyword evidence="3 4" id="KW-0560">Oxidoreductase</keyword>
<sequence length="469" mass="53482">MSIKDTQNKIEAIMDQLYKEEEFLTEEKGKSRQKVFDSGKEVLTTTDKIIKSYIRVPKDNREIVRIPAYRIQHNNIAGFYKGGIRFSQGVNEEEVENLAVLMTLKNALHGLPYGGAKGGVDINPKDFSPRELNMVSRKYVQRFAPDIGPTRDIPAPDMGTDERVMDWMIGEYKTIHPGQNYLGAFTGKSIENGGAFGRREATGKGVYHTYLWLVNEWAGKQQEEELKLEDGVHRKQFNVLKRIYEQHKNRQPVRLAVQGFGNVGGVAAYMAYHCRHSAHHVVAVSDHLVTLYNKNGLDIDRLLAYHRQHHQLPATEEELLEAEVEAALLNRDDILTLDMDVFILAAIEDQITEKNMKEVKADILVEGANAPITSEADSYLHEAGKVVIPDILANAGGVLVSYLEWKQDRITKFYTEDEVLIEMYDQMSKSCEKVFPDYFNDRLPGIRNTCYLKALKQLFLLLYKHGKLY</sequence>
<feature type="binding site" evidence="6">
    <location>
        <position position="401"/>
    </location>
    <ligand>
        <name>substrate</name>
    </ligand>
</feature>
<evidence type="ECO:0000256" key="2">
    <source>
        <dbReference type="ARBA" id="ARBA00012896"/>
    </source>
</evidence>
<comment type="similarity">
    <text evidence="1 4 8">Belongs to the Glu/Leu/Phe/Val dehydrogenases family.</text>
</comment>
<dbReference type="PRINTS" id="PR00082">
    <property type="entry name" value="GLFDHDRGNASE"/>
</dbReference>
<dbReference type="GO" id="GO:0004352">
    <property type="term" value="F:glutamate dehydrogenase (NAD+) activity"/>
    <property type="evidence" value="ECO:0007669"/>
    <property type="project" value="TreeGrafter"/>
</dbReference>
<dbReference type="STRING" id="1601833.SAMN05518684_10923"/>
<feature type="site" description="Important for catalysis" evidence="7">
    <location>
        <position position="157"/>
    </location>
</feature>
<dbReference type="PIRSF" id="PIRSF000185">
    <property type="entry name" value="Glu_DH"/>
    <property type="match status" value="1"/>
</dbReference>
<gene>
    <name evidence="10" type="ORF">SAMN05518684_10923</name>
</gene>
<dbReference type="PANTHER" id="PTHR11606:SF13">
    <property type="entry name" value="GLUTAMATE DEHYDROGENASE 1, MITOCHONDRIAL"/>
    <property type="match status" value="1"/>
</dbReference>
<dbReference type="AlphaFoldDB" id="A0A1H9UZE6"/>
<dbReference type="SUPFAM" id="SSF53223">
    <property type="entry name" value="Aminoacid dehydrogenase-like, N-terminal domain"/>
    <property type="match status" value="1"/>
</dbReference>
<evidence type="ECO:0000313" key="11">
    <source>
        <dbReference type="Proteomes" id="UP000198571"/>
    </source>
</evidence>
<dbReference type="Proteomes" id="UP000198571">
    <property type="component" value="Unassembled WGS sequence"/>
</dbReference>
<name>A0A1H9UZE6_9BACI</name>
<dbReference type="SMART" id="SM00839">
    <property type="entry name" value="ELFV_dehydrog"/>
    <property type="match status" value="1"/>
</dbReference>
<evidence type="ECO:0000256" key="6">
    <source>
        <dbReference type="PIRSR" id="PIRSR000185-2"/>
    </source>
</evidence>
<dbReference type="SUPFAM" id="SSF51735">
    <property type="entry name" value="NAD(P)-binding Rossmann-fold domains"/>
    <property type="match status" value="1"/>
</dbReference>
<feature type="binding site" evidence="6">
    <location>
        <position position="81"/>
    </location>
    <ligand>
        <name>substrate</name>
    </ligand>
</feature>
<dbReference type="GO" id="GO:0006538">
    <property type="term" value="P:L-glutamate catabolic process"/>
    <property type="evidence" value="ECO:0007669"/>
    <property type="project" value="TreeGrafter"/>
</dbReference>
<dbReference type="InterPro" id="IPR036291">
    <property type="entry name" value="NAD(P)-bd_dom_sf"/>
</dbReference>
<reference evidence="11" key="1">
    <citation type="submission" date="2016-10" db="EMBL/GenBank/DDBJ databases">
        <authorList>
            <person name="Varghese N."/>
            <person name="Submissions S."/>
        </authorList>
    </citation>
    <scope>NUCLEOTIDE SEQUENCE [LARGE SCALE GENOMIC DNA]</scope>
    <source>
        <strain evidence="11">S9</strain>
    </source>
</reference>
<dbReference type="InterPro" id="IPR006097">
    <property type="entry name" value="Glu/Leu/Phe/Val/Trp_DH_dimer"/>
</dbReference>
<organism evidence="10 11">
    <name type="scientific">Salipaludibacillus aurantiacus</name>
    <dbReference type="NCBI Taxonomy" id="1601833"/>
    <lineage>
        <taxon>Bacteria</taxon>
        <taxon>Bacillati</taxon>
        <taxon>Bacillota</taxon>
        <taxon>Bacilli</taxon>
        <taxon>Bacillales</taxon>
        <taxon>Bacillaceae</taxon>
    </lineage>
</organism>
<evidence type="ECO:0000313" key="10">
    <source>
        <dbReference type="EMBL" id="SES14782.1"/>
    </source>
</evidence>
<feature type="domain" description="Glutamate/phenylalanine/leucine/valine/L-tryptophan dehydrogenase C-terminal" evidence="9">
    <location>
        <begin position="231"/>
        <end position="466"/>
    </location>
</feature>
<feature type="binding site" evidence="6">
    <location>
        <position position="105"/>
    </location>
    <ligand>
        <name>substrate</name>
    </ligand>
</feature>
<evidence type="ECO:0000259" key="9">
    <source>
        <dbReference type="SMART" id="SM00839"/>
    </source>
</evidence>
<feature type="binding site" evidence="6">
    <location>
        <position position="202"/>
    </location>
    <ligand>
        <name>NAD(+)</name>
        <dbReference type="ChEBI" id="CHEBI:57540"/>
    </ligand>
</feature>
<dbReference type="Gene3D" id="3.40.50.10860">
    <property type="entry name" value="Leucine Dehydrogenase, chain A, domain 1"/>
    <property type="match status" value="1"/>
</dbReference>
<dbReference type="GO" id="GO:0000166">
    <property type="term" value="F:nucleotide binding"/>
    <property type="evidence" value="ECO:0007669"/>
    <property type="project" value="UniProtKB-KW"/>
</dbReference>
<evidence type="ECO:0000256" key="3">
    <source>
        <dbReference type="ARBA" id="ARBA00023002"/>
    </source>
</evidence>
<protein>
    <recommendedName>
        <fullName evidence="2 4">Glutamate dehydrogenase</fullName>
    </recommendedName>
</protein>
<dbReference type="RefSeq" id="WP_093052279.1">
    <property type="nucleotide sequence ID" value="NZ_FOGT01000009.1"/>
</dbReference>
<dbReference type="InterPro" id="IPR046346">
    <property type="entry name" value="Aminoacid_DH-like_N_sf"/>
</dbReference>
<accession>A0A1H9UZE6</accession>
<dbReference type="OrthoDB" id="9803297at2"/>
<evidence type="ECO:0000256" key="8">
    <source>
        <dbReference type="RuleBase" id="RU004417"/>
    </source>
</evidence>
<keyword evidence="11" id="KW-1185">Reference proteome</keyword>
<dbReference type="EMBL" id="FOGT01000009">
    <property type="protein sequence ID" value="SES14782.1"/>
    <property type="molecule type" value="Genomic_DNA"/>
</dbReference>
<evidence type="ECO:0000256" key="7">
    <source>
        <dbReference type="PIRSR" id="PIRSR000185-3"/>
    </source>
</evidence>
<proteinExistence type="inferred from homology"/>
<dbReference type="InterPro" id="IPR006095">
    <property type="entry name" value="Glu/Leu/Phe/Val/Trp_DH"/>
</dbReference>
<dbReference type="Pfam" id="PF00208">
    <property type="entry name" value="ELFV_dehydrog"/>
    <property type="match status" value="1"/>
</dbReference>
<feature type="active site" description="Proton donor" evidence="5">
    <location>
        <position position="117"/>
    </location>
</feature>
<dbReference type="PANTHER" id="PTHR11606">
    <property type="entry name" value="GLUTAMATE DEHYDROGENASE"/>
    <property type="match status" value="1"/>
</dbReference>
<keyword evidence="6" id="KW-0547">Nucleotide-binding</keyword>
<evidence type="ECO:0000256" key="5">
    <source>
        <dbReference type="PIRSR" id="PIRSR000185-1"/>
    </source>
</evidence>